<accession>A0A1R3K7F0</accession>
<dbReference type="Proteomes" id="UP000188268">
    <property type="component" value="Unassembled WGS sequence"/>
</dbReference>
<gene>
    <name evidence="2" type="ORF">CCACVL1_02643</name>
</gene>
<evidence type="ECO:0000256" key="1">
    <source>
        <dbReference type="SAM" id="MobiDB-lite"/>
    </source>
</evidence>
<sequence length="57" mass="6292">MGHAYAETSWAYYDKLGRPKSPFIRRGGPLRSNLLPLPSDSREFAPASKPPSQSSNT</sequence>
<dbReference type="AlphaFoldDB" id="A0A1R3K7F0"/>
<dbReference type="Gramene" id="OMP03011">
    <property type="protein sequence ID" value="OMP03011"/>
    <property type="gene ID" value="CCACVL1_02643"/>
</dbReference>
<feature type="region of interest" description="Disordered" evidence="1">
    <location>
        <begin position="17"/>
        <end position="57"/>
    </location>
</feature>
<proteinExistence type="predicted"/>
<dbReference type="EMBL" id="AWWV01006140">
    <property type="protein sequence ID" value="OMP03011.1"/>
    <property type="molecule type" value="Genomic_DNA"/>
</dbReference>
<organism evidence="2 3">
    <name type="scientific">Corchorus capsularis</name>
    <name type="common">Jute</name>
    <dbReference type="NCBI Taxonomy" id="210143"/>
    <lineage>
        <taxon>Eukaryota</taxon>
        <taxon>Viridiplantae</taxon>
        <taxon>Streptophyta</taxon>
        <taxon>Embryophyta</taxon>
        <taxon>Tracheophyta</taxon>
        <taxon>Spermatophyta</taxon>
        <taxon>Magnoliopsida</taxon>
        <taxon>eudicotyledons</taxon>
        <taxon>Gunneridae</taxon>
        <taxon>Pentapetalae</taxon>
        <taxon>rosids</taxon>
        <taxon>malvids</taxon>
        <taxon>Malvales</taxon>
        <taxon>Malvaceae</taxon>
        <taxon>Grewioideae</taxon>
        <taxon>Apeibeae</taxon>
        <taxon>Corchorus</taxon>
    </lineage>
</organism>
<evidence type="ECO:0000313" key="2">
    <source>
        <dbReference type="EMBL" id="OMP03011.1"/>
    </source>
</evidence>
<evidence type="ECO:0000313" key="3">
    <source>
        <dbReference type="Proteomes" id="UP000188268"/>
    </source>
</evidence>
<reference evidence="2 3" key="1">
    <citation type="submission" date="2013-09" db="EMBL/GenBank/DDBJ databases">
        <title>Corchorus capsularis genome sequencing.</title>
        <authorList>
            <person name="Alam M."/>
            <person name="Haque M.S."/>
            <person name="Islam M.S."/>
            <person name="Emdad E.M."/>
            <person name="Islam M.M."/>
            <person name="Ahmed B."/>
            <person name="Halim A."/>
            <person name="Hossen Q.M.M."/>
            <person name="Hossain M.Z."/>
            <person name="Ahmed R."/>
            <person name="Khan M.M."/>
            <person name="Islam R."/>
            <person name="Rashid M.M."/>
            <person name="Khan S.A."/>
            <person name="Rahman M.S."/>
            <person name="Alam M."/>
        </authorList>
    </citation>
    <scope>NUCLEOTIDE SEQUENCE [LARGE SCALE GENOMIC DNA]</scope>
    <source>
        <strain evidence="3">cv. CVL-1</strain>
        <tissue evidence="2">Whole seedling</tissue>
    </source>
</reference>
<comment type="caution">
    <text evidence="2">The sequence shown here is derived from an EMBL/GenBank/DDBJ whole genome shotgun (WGS) entry which is preliminary data.</text>
</comment>
<protein>
    <submittedName>
        <fullName evidence="2">Uncharacterized protein</fullName>
    </submittedName>
</protein>
<keyword evidence="3" id="KW-1185">Reference proteome</keyword>
<name>A0A1R3K7F0_COCAP</name>